<proteinExistence type="predicted"/>
<dbReference type="RefSeq" id="WP_111336229.1">
    <property type="nucleotide sequence ID" value="NZ_CP030032.1"/>
</dbReference>
<dbReference type="Proteomes" id="UP000249799">
    <property type="component" value="Chromosome"/>
</dbReference>
<evidence type="ECO:0000313" key="1">
    <source>
        <dbReference type="EMBL" id="AWV90656.1"/>
    </source>
</evidence>
<name>A0A2Z4FPJ9_9DELT</name>
<dbReference type="AlphaFoldDB" id="A0A2Z4FPJ9"/>
<accession>A0A2Z4FPJ9</accession>
<evidence type="ECO:0000313" key="2">
    <source>
        <dbReference type="Proteomes" id="UP000249799"/>
    </source>
</evidence>
<dbReference type="OrthoDB" id="5485398at2"/>
<gene>
    <name evidence="1" type="ORF">DN745_15525</name>
</gene>
<reference evidence="1 2" key="1">
    <citation type="submission" date="2018-06" db="EMBL/GenBank/DDBJ databases">
        <title>Lujinxingia sediminis gen. nov. sp. nov., a new facultative anaerobic member of the class Deltaproteobacteria, and proposal of Lujinxingaceae fam. nov.</title>
        <authorList>
            <person name="Guo L.-Y."/>
            <person name="Li C.-M."/>
            <person name="Wang S."/>
            <person name="Du Z.-J."/>
        </authorList>
    </citation>
    <scope>NUCLEOTIDE SEQUENCE [LARGE SCALE GENOMIC DNA]</scope>
    <source>
        <strain evidence="1 2">FA350</strain>
    </source>
</reference>
<dbReference type="KEGG" id="bsed:DN745_15525"/>
<protein>
    <submittedName>
        <fullName evidence="1">Uncharacterized protein</fullName>
    </submittedName>
</protein>
<organism evidence="1 2">
    <name type="scientific">Bradymonas sediminis</name>
    <dbReference type="NCBI Taxonomy" id="1548548"/>
    <lineage>
        <taxon>Bacteria</taxon>
        <taxon>Deltaproteobacteria</taxon>
        <taxon>Bradymonadales</taxon>
        <taxon>Bradymonadaceae</taxon>
        <taxon>Bradymonas</taxon>
    </lineage>
</organism>
<dbReference type="EMBL" id="CP030032">
    <property type="protein sequence ID" value="AWV90656.1"/>
    <property type="molecule type" value="Genomic_DNA"/>
</dbReference>
<keyword evidence="2" id="KW-1185">Reference proteome</keyword>
<sequence length="167" mass="17548">MQTLKIVSFSAPFLFALAVNPASAFAQTTVPGGNLINQTWTQANSPYIVQGDLTVPAGSTFTIEAGVEVRFDPGDQQASGQNTELSEFTVHGTLAVNGTADAPVSFASNGAPDHSTWYGILIEPDASATIAHATLKDAFLGIQSDAPTTFSLTRSELSNIQFYGVHI</sequence>